<feature type="compositionally biased region" description="Low complexity" evidence="1">
    <location>
        <begin position="166"/>
        <end position="207"/>
    </location>
</feature>
<organism evidence="2 3">
    <name type="scientific">Penaeus vannamei</name>
    <name type="common">Whiteleg shrimp</name>
    <name type="synonym">Litopenaeus vannamei</name>
    <dbReference type="NCBI Taxonomy" id="6689"/>
    <lineage>
        <taxon>Eukaryota</taxon>
        <taxon>Metazoa</taxon>
        <taxon>Ecdysozoa</taxon>
        <taxon>Arthropoda</taxon>
        <taxon>Crustacea</taxon>
        <taxon>Multicrustacea</taxon>
        <taxon>Malacostraca</taxon>
        <taxon>Eumalacostraca</taxon>
        <taxon>Eucarida</taxon>
        <taxon>Decapoda</taxon>
        <taxon>Dendrobranchiata</taxon>
        <taxon>Penaeoidea</taxon>
        <taxon>Penaeidae</taxon>
        <taxon>Penaeus</taxon>
    </lineage>
</organism>
<gene>
    <name evidence="2" type="ORF">C7M84_021935</name>
</gene>
<feature type="region of interest" description="Disordered" evidence="1">
    <location>
        <begin position="83"/>
        <end position="113"/>
    </location>
</feature>
<reference evidence="2 3" key="1">
    <citation type="submission" date="2018-04" db="EMBL/GenBank/DDBJ databases">
        <authorList>
            <person name="Zhang X."/>
            <person name="Yuan J."/>
            <person name="Li F."/>
            <person name="Xiang J."/>
        </authorList>
    </citation>
    <scope>NUCLEOTIDE SEQUENCE [LARGE SCALE GENOMIC DNA]</scope>
    <source>
        <tissue evidence="2">Muscle</tissue>
    </source>
</reference>
<accession>A0A423U840</accession>
<proteinExistence type="predicted"/>
<evidence type="ECO:0000313" key="3">
    <source>
        <dbReference type="Proteomes" id="UP000283509"/>
    </source>
</evidence>
<dbReference type="AlphaFoldDB" id="A0A423U840"/>
<sequence length="424" mass="46324">MDSLLSPLLRLAERIVLPSPVLSLPCSLPPPVLDDHLASIVSRSRRPRLATCISCFRADGSVRGMPSSGWLAALTRHFTRTPSVPRAHAHTRECGRAGECLPNPPSRPTTPWNLESLDDEIQRAAGDDDDLQESKKLLLVPAPPSAHRDSPSAMSAAAGPQRRGSSSRPTSASSRPPSSASRPTSAPSRPTSAASRLSAPARPLLRSQTQAETAAGSGPPTPLPAQVDDPGDYHALLYDLDARGHYFIPPVIPPLYDRAVAAPTPMSTRCNTPVWDLDGEKRVRFLEPEQVVGDTPSRPPSVTSQYSQVLKNSARFLFQPSQALTGDPGGHNPRYCNCPCHFFPSGRKSVGIQVKRTDPEPPRPRHYRLFFTPTMRGLEQVNFGTKSVSLATRAVFSQVRRRRPRHWSLRPKAVLSCYRVIVQL</sequence>
<comment type="caution">
    <text evidence="2">The sequence shown here is derived from an EMBL/GenBank/DDBJ whole genome shotgun (WGS) entry which is preliminary data.</text>
</comment>
<keyword evidence="3" id="KW-1185">Reference proteome</keyword>
<evidence type="ECO:0000256" key="1">
    <source>
        <dbReference type="SAM" id="MobiDB-lite"/>
    </source>
</evidence>
<name>A0A423U840_PENVA</name>
<dbReference type="EMBL" id="QCYY01000482">
    <property type="protein sequence ID" value="ROT84872.1"/>
    <property type="molecule type" value="Genomic_DNA"/>
</dbReference>
<dbReference type="OrthoDB" id="6433782at2759"/>
<protein>
    <submittedName>
        <fullName evidence="2">Uncharacterized protein</fullName>
    </submittedName>
</protein>
<feature type="region of interest" description="Disordered" evidence="1">
    <location>
        <begin position="141"/>
        <end position="230"/>
    </location>
</feature>
<dbReference type="Proteomes" id="UP000283509">
    <property type="component" value="Unassembled WGS sequence"/>
</dbReference>
<evidence type="ECO:0000313" key="2">
    <source>
        <dbReference type="EMBL" id="ROT84872.1"/>
    </source>
</evidence>
<reference evidence="2 3" key="2">
    <citation type="submission" date="2019-01" db="EMBL/GenBank/DDBJ databases">
        <title>The decoding of complex shrimp genome reveals the adaptation for benthos swimmer, frequently molting mechanism and breeding impact on genome.</title>
        <authorList>
            <person name="Sun Y."/>
            <person name="Gao Y."/>
            <person name="Yu Y."/>
        </authorList>
    </citation>
    <scope>NUCLEOTIDE SEQUENCE [LARGE SCALE GENOMIC DNA]</scope>
    <source>
        <tissue evidence="2">Muscle</tissue>
    </source>
</reference>